<dbReference type="InterPro" id="IPR010131">
    <property type="entry name" value="MdtP/NodT-like"/>
</dbReference>
<evidence type="ECO:0008006" key="5">
    <source>
        <dbReference type="Google" id="ProtNLM"/>
    </source>
</evidence>
<dbReference type="GO" id="GO:0005886">
    <property type="term" value="C:plasma membrane"/>
    <property type="evidence" value="ECO:0007669"/>
    <property type="project" value="UniProtKB-SubCell"/>
</dbReference>
<keyword evidence="4" id="KW-1185">Reference proteome</keyword>
<keyword evidence="2" id="KW-0472">Membrane</keyword>
<dbReference type="Gene3D" id="2.20.200.10">
    <property type="entry name" value="Outer membrane efflux proteins (OEP)"/>
    <property type="match status" value="1"/>
</dbReference>
<dbReference type="PANTHER" id="PTHR30203:SF33">
    <property type="entry name" value="BLR4455 PROTEIN"/>
    <property type="match status" value="1"/>
</dbReference>
<dbReference type="PANTHER" id="PTHR30203">
    <property type="entry name" value="OUTER MEMBRANE CATION EFFLUX PROTEIN"/>
    <property type="match status" value="1"/>
</dbReference>
<dbReference type="EMBL" id="JRYR02000001">
    <property type="protein sequence ID" value="OHX66828.1"/>
    <property type="molecule type" value="Genomic_DNA"/>
</dbReference>
<dbReference type="Gene3D" id="1.20.1600.10">
    <property type="entry name" value="Outer membrane efflux proteins (OEP)"/>
    <property type="match status" value="1"/>
</dbReference>
<dbReference type="GO" id="GO:0015562">
    <property type="term" value="F:efflux transmembrane transporter activity"/>
    <property type="evidence" value="ECO:0007669"/>
    <property type="project" value="InterPro"/>
</dbReference>
<evidence type="ECO:0000313" key="3">
    <source>
        <dbReference type="EMBL" id="OHX66828.1"/>
    </source>
</evidence>
<evidence type="ECO:0000256" key="1">
    <source>
        <dbReference type="ARBA" id="ARBA00007613"/>
    </source>
</evidence>
<name>A0A1S1Z0N3_FLAPC</name>
<comment type="subcellular location">
    <subcellularLocation>
        <location evidence="2">Cell membrane</location>
        <topology evidence="2">Lipid-anchor</topology>
    </subcellularLocation>
</comment>
<reference evidence="3 4" key="1">
    <citation type="journal article" date="2012" name="Int. J. Syst. Evol. Microbiol.">
        <title>Flammeovirga pacifica sp. nov., isolated from deep-sea sediment.</title>
        <authorList>
            <person name="Xu H."/>
            <person name="Fu Y."/>
            <person name="Yang N."/>
            <person name="Ding Z."/>
            <person name="Lai Q."/>
            <person name="Zeng R."/>
        </authorList>
    </citation>
    <scope>NUCLEOTIDE SEQUENCE [LARGE SCALE GENOMIC DNA]</scope>
    <source>
        <strain evidence="4">DSM 24597 / LMG 26175 / WPAGA1</strain>
    </source>
</reference>
<evidence type="ECO:0000313" key="4">
    <source>
        <dbReference type="Proteomes" id="UP000179797"/>
    </source>
</evidence>
<evidence type="ECO:0000256" key="2">
    <source>
        <dbReference type="RuleBase" id="RU362097"/>
    </source>
</evidence>
<dbReference type="Pfam" id="PF02321">
    <property type="entry name" value="OEP"/>
    <property type="match status" value="2"/>
</dbReference>
<keyword evidence="2" id="KW-0449">Lipoprotein</keyword>
<sequence>MGENYQAPEIISPADYRFGTDTLVTTETDTIAWWEIIEDPILDSLIVKALVNNQDVEVALQRIQEAEKLYRMQKVETRPSLSYTGNVGYGNYSGFVNPNGGNFTYSGGAQLNWEIDLWGKNRRLSEAAMADYTGTIHGLRAVQLSVIAKVTEGYVTLLENKASLKVAEETLASRDSSILIMNDRYEIGYIPEIDLNQAQIQQAIAAASVPKYKRGIALSENALSLLIGENPRAFITDLNLDQQKRPPIIPAGIPSDLLKRRPDLLRAENAIISQNAKVGSAIAQRFPTISLTGFGGVATDVLSGTNAAVGAWNIGAGIVGPLFQWGKNKRRVEVEKARLEASIAEYERSVIIAFKEVEDALASVQFYREELIAREMHVKAAVNAERLSKERYDRGVTSYLEYLEQQRQAFEAELNLINLKSKILVSYVQLYKSLGGGWITREEKEQAEQEQSQN</sequence>
<organism evidence="3 4">
    <name type="scientific">Flammeovirga pacifica</name>
    <dbReference type="NCBI Taxonomy" id="915059"/>
    <lineage>
        <taxon>Bacteria</taxon>
        <taxon>Pseudomonadati</taxon>
        <taxon>Bacteroidota</taxon>
        <taxon>Cytophagia</taxon>
        <taxon>Cytophagales</taxon>
        <taxon>Flammeovirgaceae</taxon>
        <taxon>Flammeovirga</taxon>
    </lineage>
</organism>
<accession>A0A1S1Z0N3</accession>
<keyword evidence="2" id="KW-1134">Transmembrane beta strand</keyword>
<dbReference type="InterPro" id="IPR003423">
    <property type="entry name" value="OMP_efflux"/>
</dbReference>
<proteinExistence type="inferred from homology"/>
<keyword evidence="2" id="KW-0564">Palmitate</keyword>
<dbReference type="NCBIfam" id="TIGR01845">
    <property type="entry name" value="outer_NodT"/>
    <property type="match status" value="1"/>
</dbReference>
<comment type="similarity">
    <text evidence="1 2">Belongs to the outer membrane factor (OMF) (TC 1.B.17) family.</text>
</comment>
<dbReference type="SUPFAM" id="SSF56954">
    <property type="entry name" value="Outer membrane efflux proteins (OEP)"/>
    <property type="match status" value="1"/>
</dbReference>
<keyword evidence="2" id="KW-0812">Transmembrane</keyword>
<protein>
    <recommendedName>
        <fullName evidence="5">Transporter</fullName>
    </recommendedName>
</protein>
<dbReference type="STRING" id="915059.NH26_10905"/>
<gene>
    <name evidence="3" type="ORF">NH26_10905</name>
</gene>
<dbReference type="Proteomes" id="UP000179797">
    <property type="component" value="Unassembled WGS sequence"/>
</dbReference>
<comment type="caution">
    <text evidence="3">The sequence shown here is derived from an EMBL/GenBank/DDBJ whole genome shotgun (WGS) entry which is preliminary data.</text>
</comment>
<dbReference type="AlphaFoldDB" id="A0A1S1Z0N3"/>